<evidence type="ECO:0000313" key="11">
    <source>
        <dbReference type="EMBL" id="KIW96643.1"/>
    </source>
</evidence>
<dbReference type="InterPro" id="IPR043595">
    <property type="entry name" value="FaeB/C/D"/>
</dbReference>
<comment type="subcellular location">
    <subcellularLocation>
        <location evidence="1">Secreted</location>
    </subcellularLocation>
</comment>
<evidence type="ECO:0000256" key="7">
    <source>
        <dbReference type="ARBA" id="ARBA00023277"/>
    </source>
</evidence>
<evidence type="ECO:0000313" key="12">
    <source>
        <dbReference type="Proteomes" id="UP000053789"/>
    </source>
</evidence>
<evidence type="ECO:0000256" key="8">
    <source>
        <dbReference type="ARBA" id="ARBA00023326"/>
    </source>
</evidence>
<keyword evidence="5" id="KW-0732">Signal</keyword>
<name>A0A0D2HT38_CLAB1</name>
<keyword evidence="3" id="KW-0964">Secreted</keyword>
<evidence type="ECO:0000256" key="5">
    <source>
        <dbReference type="ARBA" id="ARBA00022729"/>
    </source>
</evidence>
<dbReference type="GO" id="GO:0045493">
    <property type="term" value="P:xylan catabolic process"/>
    <property type="evidence" value="ECO:0007669"/>
    <property type="project" value="UniProtKB-KW"/>
</dbReference>
<dbReference type="EMBL" id="KN846982">
    <property type="protein sequence ID" value="KIW96643.1"/>
    <property type="molecule type" value="Genomic_DNA"/>
</dbReference>
<dbReference type="VEuPathDB" id="FungiDB:Z519_02034"/>
<evidence type="ECO:0000256" key="2">
    <source>
        <dbReference type="ARBA" id="ARBA00013091"/>
    </source>
</evidence>
<dbReference type="InterPro" id="IPR029058">
    <property type="entry name" value="AB_hydrolase_fold"/>
</dbReference>
<gene>
    <name evidence="11" type="ORF">Z519_02034</name>
</gene>
<keyword evidence="7" id="KW-0119">Carbohydrate metabolism</keyword>
<dbReference type="PANTHER" id="PTHR38050:SF2">
    <property type="entry name" value="FERULOYL ESTERASE C-RELATED"/>
    <property type="match status" value="1"/>
</dbReference>
<organism evidence="11 12">
    <name type="scientific">Cladophialophora bantiana (strain ATCC 10958 / CBS 173.52 / CDC B-1940 / NIH 8579)</name>
    <name type="common">Xylohypha bantiana</name>
    <dbReference type="NCBI Taxonomy" id="1442370"/>
    <lineage>
        <taxon>Eukaryota</taxon>
        <taxon>Fungi</taxon>
        <taxon>Dikarya</taxon>
        <taxon>Ascomycota</taxon>
        <taxon>Pezizomycotina</taxon>
        <taxon>Eurotiomycetes</taxon>
        <taxon>Chaetothyriomycetidae</taxon>
        <taxon>Chaetothyriales</taxon>
        <taxon>Herpotrichiellaceae</taxon>
        <taxon>Cladophialophora</taxon>
    </lineage>
</organism>
<dbReference type="GO" id="GO:0030600">
    <property type="term" value="F:feruloyl esterase activity"/>
    <property type="evidence" value="ECO:0007669"/>
    <property type="project" value="UniProtKB-EC"/>
</dbReference>
<dbReference type="PANTHER" id="PTHR38050">
    <property type="match status" value="1"/>
</dbReference>
<dbReference type="Gene3D" id="3.40.50.1820">
    <property type="entry name" value="alpha/beta hydrolase"/>
    <property type="match status" value="1"/>
</dbReference>
<reference evidence="11" key="1">
    <citation type="submission" date="2015-01" db="EMBL/GenBank/DDBJ databases">
        <title>The Genome Sequence of Cladophialophora bantiana CBS 173.52.</title>
        <authorList>
            <consortium name="The Broad Institute Genomics Platform"/>
            <person name="Cuomo C."/>
            <person name="de Hoog S."/>
            <person name="Gorbushina A."/>
            <person name="Stielow B."/>
            <person name="Teixiera M."/>
            <person name="Abouelleil A."/>
            <person name="Chapman S.B."/>
            <person name="Priest M."/>
            <person name="Young S.K."/>
            <person name="Wortman J."/>
            <person name="Nusbaum C."/>
            <person name="Birren B."/>
        </authorList>
    </citation>
    <scope>NUCLEOTIDE SEQUENCE [LARGE SCALE GENOMIC DNA]</scope>
    <source>
        <strain evidence="11">CBS 173.52</strain>
    </source>
</reference>
<dbReference type="HOGENOM" id="CLU_1740310_0_0_1"/>
<dbReference type="EC" id="3.1.1.73" evidence="2"/>
<dbReference type="Proteomes" id="UP000053789">
    <property type="component" value="Unassembled WGS sequence"/>
</dbReference>
<protein>
    <recommendedName>
        <fullName evidence="2">feruloyl esterase</fullName>
        <ecNumber evidence="2">3.1.1.73</ecNumber>
    </recommendedName>
</protein>
<evidence type="ECO:0000256" key="3">
    <source>
        <dbReference type="ARBA" id="ARBA00022525"/>
    </source>
</evidence>
<dbReference type="SUPFAM" id="SSF53474">
    <property type="entry name" value="alpha/beta-Hydrolases"/>
    <property type="match status" value="1"/>
</dbReference>
<accession>A0A0D2HT38</accession>
<evidence type="ECO:0000256" key="10">
    <source>
        <dbReference type="SAM" id="MobiDB-lite"/>
    </source>
</evidence>
<dbReference type="GO" id="GO:0005576">
    <property type="term" value="C:extracellular region"/>
    <property type="evidence" value="ECO:0007669"/>
    <property type="project" value="UniProtKB-SubCell"/>
</dbReference>
<evidence type="ECO:0000256" key="4">
    <source>
        <dbReference type="ARBA" id="ARBA00022651"/>
    </source>
</evidence>
<feature type="compositionally biased region" description="Polar residues" evidence="10">
    <location>
        <begin position="141"/>
        <end position="150"/>
    </location>
</feature>
<proteinExistence type="predicted"/>
<sequence length="150" mass="15837">MLPSFHGNGKDTDYQVTLSKFTESALLARGTIYTNAVSDKVFISDLLNYMRDNYCVNNSRIYASGKSIGGGLVDELACSPGHGGDFAALAMDAAAIYTETDGCGCRPARSPIPILELHGTNDNTVNYNGDTSHGAPLPASARTQNVGDSQ</sequence>
<dbReference type="OrthoDB" id="424610at2759"/>
<dbReference type="AlphaFoldDB" id="A0A0D2HT38"/>
<feature type="region of interest" description="Disordered" evidence="10">
    <location>
        <begin position="128"/>
        <end position="150"/>
    </location>
</feature>
<keyword evidence="4" id="KW-0858">Xylan degradation</keyword>
<keyword evidence="6" id="KW-0378">Hydrolase</keyword>
<comment type="catalytic activity">
    <reaction evidence="9">
        <text>feruloyl-polysaccharide + H2O = ferulate + polysaccharide.</text>
        <dbReference type="EC" id="3.1.1.73"/>
    </reaction>
</comment>
<keyword evidence="12" id="KW-1185">Reference proteome</keyword>
<evidence type="ECO:0000256" key="1">
    <source>
        <dbReference type="ARBA" id="ARBA00004613"/>
    </source>
</evidence>
<keyword evidence="8" id="KW-0624">Polysaccharide degradation</keyword>
<dbReference type="GeneID" id="27694962"/>
<dbReference type="RefSeq" id="XP_016623312.1">
    <property type="nucleotide sequence ID" value="XM_016759791.1"/>
</dbReference>
<evidence type="ECO:0000256" key="6">
    <source>
        <dbReference type="ARBA" id="ARBA00022801"/>
    </source>
</evidence>
<evidence type="ECO:0000256" key="9">
    <source>
        <dbReference type="ARBA" id="ARBA00034075"/>
    </source>
</evidence>